<evidence type="ECO:0008006" key="3">
    <source>
        <dbReference type="Google" id="ProtNLM"/>
    </source>
</evidence>
<dbReference type="EMBL" id="JBIAQY010000021">
    <property type="protein sequence ID" value="MFF3573726.1"/>
    <property type="molecule type" value="Genomic_DNA"/>
</dbReference>
<evidence type="ECO:0000313" key="2">
    <source>
        <dbReference type="Proteomes" id="UP001601992"/>
    </source>
</evidence>
<sequence>MLTIFAAAQSQISLSVSHHADDPGATAHLVSVRPLVGFASLPRAIAMNMGEPDSPAVAVKLMDPVPTLDLYAVWQSGETNPAVDALLDCMETPESAQLDNPPPASAAAIR</sequence>
<evidence type="ECO:0000313" key="1">
    <source>
        <dbReference type="EMBL" id="MFF3573726.1"/>
    </source>
</evidence>
<keyword evidence="2" id="KW-1185">Reference proteome</keyword>
<proteinExistence type="predicted"/>
<dbReference type="SUPFAM" id="SSF53850">
    <property type="entry name" value="Periplasmic binding protein-like II"/>
    <property type="match status" value="1"/>
</dbReference>
<organism evidence="1 2">
    <name type="scientific">Nocardia jiangxiensis</name>
    <dbReference type="NCBI Taxonomy" id="282685"/>
    <lineage>
        <taxon>Bacteria</taxon>
        <taxon>Bacillati</taxon>
        <taxon>Actinomycetota</taxon>
        <taxon>Actinomycetes</taxon>
        <taxon>Mycobacteriales</taxon>
        <taxon>Nocardiaceae</taxon>
        <taxon>Nocardia</taxon>
    </lineage>
</organism>
<reference evidence="1 2" key="1">
    <citation type="submission" date="2024-10" db="EMBL/GenBank/DDBJ databases">
        <title>The Natural Products Discovery Center: Release of the First 8490 Sequenced Strains for Exploring Actinobacteria Biosynthetic Diversity.</title>
        <authorList>
            <person name="Kalkreuter E."/>
            <person name="Kautsar S.A."/>
            <person name="Yang D."/>
            <person name="Bader C.D."/>
            <person name="Teijaro C.N."/>
            <person name="Fluegel L."/>
            <person name="Davis C.M."/>
            <person name="Simpson J.R."/>
            <person name="Lauterbach L."/>
            <person name="Steele A.D."/>
            <person name="Gui C."/>
            <person name="Meng S."/>
            <person name="Li G."/>
            <person name="Viehrig K."/>
            <person name="Ye F."/>
            <person name="Su P."/>
            <person name="Kiefer A.F."/>
            <person name="Nichols A."/>
            <person name="Cepeda A.J."/>
            <person name="Yan W."/>
            <person name="Fan B."/>
            <person name="Jiang Y."/>
            <person name="Adhikari A."/>
            <person name="Zheng C.-J."/>
            <person name="Schuster L."/>
            <person name="Cowan T.M."/>
            <person name="Smanski M.J."/>
            <person name="Chevrette M.G."/>
            <person name="De Carvalho L.P.S."/>
            <person name="Shen B."/>
        </authorList>
    </citation>
    <scope>NUCLEOTIDE SEQUENCE [LARGE SCALE GENOMIC DNA]</scope>
    <source>
        <strain evidence="1 2">NPDC002593</strain>
    </source>
</reference>
<protein>
    <recommendedName>
        <fullName evidence="3">LysR substrate binding domain-containing protein</fullName>
    </recommendedName>
</protein>
<dbReference type="RefSeq" id="WP_387406516.1">
    <property type="nucleotide sequence ID" value="NZ_JBIAQY010000021.1"/>
</dbReference>
<gene>
    <name evidence="1" type="ORF">ACFYXQ_38810</name>
</gene>
<name>A0ABW6SF06_9NOCA</name>
<comment type="caution">
    <text evidence="1">The sequence shown here is derived from an EMBL/GenBank/DDBJ whole genome shotgun (WGS) entry which is preliminary data.</text>
</comment>
<accession>A0ABW6SF06</accession>
<dbReference type="Proteomes" id="UP001601992">
    <property type="component" value="Unassembled WGS sequence"/>
</dbReference>